<dbReference type="PANTHER" id="PTHR30461:SF23">
    <property type="entry name" value="DNA RECOMBINASE-RELATED"/>
    <property type="match status" value="1"/>
</dbReference>
<organism evidence="2">
    <name type="scientific">marine sediment metagenome</name>
    <dbReference type="NCBI Taxonomy" id="412755"/>
    <lineage>
        <taxon>unclassified sequences</taxon>
        <taxon>metagenomes</taxon>
        <taxon>ecological metagenomes</taxon>
    </lineage>
</organism>
<dbReference type="Pfam" id="PF00239">
    <property type="entry name" value="Resolvase"/>
    <property type="match status" value="1"/>
</dbReference>
<feature type="domain" description="Resolvase/invertase-type recombinase catalytic" evidence="1">
    <location>
        <begin position="2"/>
        <end position="156"/>
    </location>
</feature>
<sequence length="224" mass="24589">MLAVAYLRTSSLANVGEDKDSHKRQLAAIEKYAKAARLKLALPPFYDAAVSGSDPIDTREGFSNMLAAIREDPAIKIIIVETASRFARDLIVQETGFAYLQSIDVQLIAADSPSSFLSDTPTAELIRQVLGAFSQFDKATTVAKLRTARIRKKALTGKCEGRKPIAEKHPEAAALARKLYRKPRGGTRPSLRQVATLLSQYGFLNSNGNVFNHTQVKGMVEKRK</sequence>
<dbReference type="EMBL" id="LAZR01002355">
    <property type="protein sequence ID" value="KKN31117.1"/>
    <property type="molecule type" value="Genomic_DNA"/>
</dbReference>
<dbReference type="InterPro" id="IPR036162">
    <property type="entry name" value="Resolvase-like_N_sf"/>
</dbReference>
<dbReference type="AlphaFoldDB" id="A0A0F9Q297"/>
<dbReference type="GO" id="GO:0000150">
    <property type="term" value="F:DNA strand exchange activity"/>
    <property type="evidence" value="ECO:0007669"/>
    <property type="project" value="InterPro"/>
</dbReference>
<comment type="caution">
    <text evidence="2">The sequence shown here is derived from an EMBL/GenBank/DDBJ whole genome shotgun (WGS) entry which is preliminary data.</text>
</comment>
<reference evidence="2" key="1">
    <citation type="journal article" date="2015" name="Nature">
        <title>Complex archaea that bridge the gap between prokaryotes and eukaryotes.</title>
        <authorList>
            <person name="Spang A."/>
            <person name="Saw J.H."/>
            <person name="Jorgensen S.L."/>
            <person name="Zaremba-Niedzwiedzka K."/>
            <person name="Martijn J."/>
            <person name="Lind A.E."/>
            <person name="van Eijk R."/>
            <person name="Schleper C."/>
            <person name="Guy L."/>
            <person name="Ettema T.J."/>
        </authorList>
    </citation>
    <scope>NUCLEOTIDE SEQUENCE</scope>
</reference>
<accession>A0A0F9Q297</accession>
<dbReference type="InterPro" id="IPR050639">
    <property type="entry name" value="SSR_resolvase"/>
</dbReference>
<dbReference type="CDD" id="cd00338">
    <property type="entry name" value="Ser_Recombinase"/>
    <property type="match status" value="1"/>
</dbReference>
<dbReference type="PANTHER" id="PTHR30461">
    <property type="entry name" value="DNA-INVERTASE FROM LAMBDOID PROPHAGE"/>
    <property type="match status" value="1"/>
</dbReference>
<evidence type="ECO:0000313" key="2">
    <source>
        <dbReference type="EMBL" id="KKN31117.1"/>
    </source>
</evidence>
<evidence type="ECO:0000259" key="1">
    <source>
        <dbReference type="PROSITE" id="PS51736"/>
    </source>
</evidence>
<protein>
    <recommendedName>
        <fullName evidence="1">Resolvase/invertase-type recombinase catalytic domain-containing protein</fullName>
    </recommendedName>
</protein>
<gene>
    <name evidence="2" type="ORF">LCGC14_0827240</name>
</gene>
<name>A0A0F9Q297_9ZZZZ</name>
<dbReference type="Gene3D" id="3.40.50.1390">
    <property type="entry name" value="Resolvase, N-terminal catalytic domain"/>
    <property type="match status" value="1"/>
</dbReference>
<dbReference type="GO" id="GO:0003677">
    <property type="term" value="F:DNA binding"/>
    <property type="evidence" value="ECO:0007669"/>
    <property type="project" value="InterPro"/>
</dbReference>
<dbReference type="SUPFAM" id="SSF53041">
    <property type="entry name" value="Resolvase-like"/>
    <property type="match status" value="1"/>
</dbReference>
<proteinExistence type="predicted"/>
<dbReference type="PROSITE" id="PS51736">
    <property type="entry name" value="RECOMBINASES_3"/>
    <property type="match status" value="1"/>
</dbReference>
<dbReference type="SMART" id="SM00857">
    <property type="entry name" value="Resolvase"/>
    <property type="match status" value="1"/>
</dbReference>
<dbReference type="InterPro" id="IPR006119">
    <property type="entry name" value="Resolv_N"/>
</dbReference>